<dbReference type="KEGG" id="daf:Desaf_0074"/>
<evidence type="ECO:0000256" key="5">
    <source>
        <dbReference type="ARBA" id="ARBA00022917"/>
    </source>
</evidence>
<dbReference type="Pfam" id="PF12390">
    <property type="entry name" value="Se-cys_synth_N"/>
    <property type="match status" value="1"/>
</dbReference>
<evidence type="ECO:0000256" key="6">
    <source>
        <dbReference type="ARBA" id="ARBA00023266"/>
    </source>
</evidence>
<dbReference type="PANTHER" id="PTHR32328:SF0">
    <property type="entry name" value="L-SERYL-TRNA(SEC) SELENIUM TRANSFERASE"/>
    <property type="match status" value="1"/>
</dbReference>
<dbReference type="Proteomes" id="UP000007844">
    <property type="component" value="Chromosome"/>
</dbReference>
<keyword evidence="4 8" id="KW-0663">Pyridoxal phosphate</keyword>
<keyword evidence="12" id="KW-1185">Reference proteome</keyword>
<evidence type="ECO:0000256" key="3">
    <source>
        <dbReference type="ARBA" id="ARBA00022679"/>
    </source>
</evidence>
<evidence type="ECO:0000256" key="8">
    <source>
        <dbReference type="HAMAP-Rule" id="MF_00423"/>
    </source>
</evidence>
<dbReference type="NCBIfam" id="TIGR00474">
    <property type="entry name" value="selA"/>
    <property type="match status" value="1"/>
</dbReference>
<dbReference type="HOGENOM" id="CLU_038142_1_0_7"/>
<evidence type="ECO:0000256" key="7">
    <source>
        <dbReference type="ARBA" id="ARBA00044507"/>
    </source>
</evidence>
<evidence type="ECO:0000259" key="10">
    <source>
        <dbReference type="Pfam" id="PF12390"/>
    </source>
</evidence>
<evidence type="ECO:0000313" key="12">
    <source>
        <dbReference type="Proteomes" id="UP000007844"/>
    </source>
</evidence>
<comment type="similarity">
    <text evidence="7 8">Belongs to the SelA family.</text>
</comment>
<evidence type="ECO:0000256" key="1">
    <source>
        <dbReference type="ARBA" id="ARBA00001933"/>
    </source>
</evidence>
<dbReference type="GO" id="GO:0001717">
    <property type="term" value="P:conversion of seryl-tRNAsec to selenocys-tRNAsec"/>
    <property type="evidence" value="ECO:0007669"/>
    <property type="project" value="UniProtKB-UniRule"/>
</dbReference>
<dbReference type="HAMAP" id="MF_00423">
    <property type="entry name" value="SelA"/>
    <property type="match status" value="1"/>
</dbReference>
<proteinExistence type="inferred from homology"/>
<dbReference type="EMBL" id="CP003221">
    <property type="protein sequence ID" value="EGJ48437.1"/>
    <property type="molecule type" value="Genomic_DNA"/>
</dbReference>
<sequence length="477" mass="52617">MPNLFRLLPPVDQALHRLAGEPELAAMPRPLLRDLVNKFLDLCREEIKAGVIASEEQLVSDTFFRRMTCFVRSQSRPHFRRVLNATGVVIHTNLGRSLLAESAIEAVTEACRNYSNLEFNLDTGKRGSRYSHVEELLCRLTGAEAALVVNNNASAVLLCLETLAKGRETIVSRGQLVEIGGSFRIPDVMARSGSILVEVGATNRTHPRDYENAINENTALLLRVHTSNYRMIGFTRETTAEELVEIGRRRNIPVMEDLGSGCFFDLRPMGFQFEPMVQDVVASGADVVTFSGDKVLGGPQAGIIVGRREYIEKIKRNPINRAMRIDKMTLAALEATLRLYLDPELARREIPTIAMITAEPDELKKKAQALARLLKRDLSGRLDIATRPGVSRVGGGSFPERDLPTTVVTVKPTSGGAQALETLKDNLRTAEPPLIGYIEEDAFCLDPRTLRNDEFRLVSASLAQALDMAGDGSACHN</sequence>
<dbReference type="InterPro" id="IPR015421">
    <property type="entry name" value="PyrdxlP-dep_Trfase_major"/>
</dbReference>
<dbReference type="PANTHER" id="PTHR32328">
    <property type="entry name" value="L-SERYL-TRNA(SEC) SELENIUM TRANSFERASE"/>
    <property type="match status" value="1"/>
</dbReference>
<gene>
    <name evidence="8" type="primary">selA</name>
    <name evidence="11" type="ORF">Desaf_0074</name>
</gene>
<comment type="pathway">
    <text evidence="8">Aminoacyl-tRNA biosynthesis; selenocysteinyl-tRNA(Sec) biosynthesis; selenocysteinyl-tRNA(Sec) from L-seryl-tRNA(Sec) (bacterial route): step 1/1.</text>
</comment>
<dbReference type="GO" id="GO:0004125">
    <property type="term" value="F:L-seryl-tRNA(Sec) selenium transferase activity"/>
    <property type="evidence" value="ECO:0007669"/>
    <property type="project" value="UniProtKB-UniRule"/>
</dbReference>
<dbReference type="GO" id="GO:0001514">
    <property type="term" value="P:selenocysteine incorporation"/>
    <property type="evidence" value="ECO:0007669"/>
    <property type="project" value="UniProtKB-UniRule"/>
</dbReference>
<keyword evidence="2 8" id="KW-0963">Cytoplasm</keyword>
<dbReference type="InterPro" id="IPR025862">
    <property type="entry name" value="SelA_trans_N_dom"/>
</dbReference>
<dbReference type="RefSeq" id="WP_014258313.1">
    <property type="nucleotide sequence ID" value="NC_016629.1"/>
</dbReference>
<keyword evidence="5 8" id="KW-0648">Protein biosynthesis</keyword>
<keyword evidence="6 8" id="KW-0711">Selenium</keyword>
<feature type="domain" description="L-seryl-tRNA selenium transferase N-terminal" evidence="10">
    <location>
        <begin position="5"/>
        <end position="44"/>
    </location>
</feature>
<dbReference type="EC" id="2.9.1.1" evidence="8"/>
<evidence type="ECO:0000256" key="9">
    <source>
        <dbReference type="PIRSR" id="PIRSR618319-50"/>
    </source>
</evidence>
<organism evidence="11 12">
    <name type="scientific">Desulfocurvibacter africanus subsp. africanus str. Walvis Bay</name>
    <dbReference type="NCBI Taxonomy" id="690850"/>
    <lineage>
        <taxon>Bacteria</taxon>
        <taxon>Pseudomonadati</taxon>
        <taxon>Thermodesulfobacteriota</taxon>
        <taxon>Desulfovibrionia</taxon>
        <taxon>Desulfovibrionales</taxon>
        <taxon>Desulfovibrionaceae</taxon>
        <taxon>Desulfocurvibacter</taxon>
    </lineage>
</organism>
<dbReference type="UniPathway" id="UPA00906">
    <property type="reaction ID" value="UER00896"/>
</dbReference>
<dbReference type="Gene3D" id="3.90.1150.180">
    <property type="match status" value="1"/>
</dbReference>
<dbReference type="GO" id="GO:0005737">
    <property type="term" value="C:cytoplasm"/>
    <property type="evidence" value="ECO:0007669"/>
    <property type="project" value="UniProtKB-SubCell"/>
</dbReference>
<comment type="function">
    <text evidence="8">Converts seryl-tRNA(Sec) to selenocysteinyl-tRNA(Sec) required for selenoprotein biosynthesis.</text>
</comment>
<evidence type="ECO:0000313" key="11">
    <source>
        <dbReference type="EMBL" id="EGJ48437.1"/>
    </source>
</evidence>
<comment type="subcellular location">
    <subcellularLocation>
        <location evidence="8">Cytoplasm</location>
    </subcellularLocation>
</comment>
<evidence type="ECO:0000256" key="4">
    <source>
        <dbReference type="ARBA" id="ARBA00022898"/>
    </source>
</evidence>
<name>F3YTQ6_DESAF</name>
<protein>
    <recommendedName>
        <fullName evidence="8">L-seryl-tRNA(Sec) selenium transferase</fullName>
        <ecNumber evidence="8">2.9.1.1</ecNumber>
    </recommendedName>
    <alternativeName>
        <fullName evidence="8">Selenocysteine synthase</fullName>
        <shortName evidence="8">Sec synthase</shortName>
    </alternativeName>
    <alternativeName>
        <fullName evidence="8">Selenocysteinyl-tRNA(Sec) synthase</fullName>
    </alternativeName>
</protein>
<dbReference type="eggNOG" id="COG1921">
    <property type="taxonomic scope" value="Bacteria"/>
</dbReference>
<evidence type="ECO:0000256" key="2">
    <source>
        <dbReference type="ARBA" id="ARBA00022490"/>
    </source>
</evidence>
<comment type="catalytic activity">
    <reaction evidence="8">
        <text>L-seryl-tRNA(Sec) + selenophosphate + H(+) = L-selenocysteinyl-tRNA(Sec) + phosphate</text>
        <dbReference type="Rhea" id="RHEA:22728"/>
        <dbReference type="Rhea" id="RHEA-COMP:9742"/>
        <dbReference type="Rhea" id="RHEA-COMP:9743"/>
        <dbReference type="ChEBI" id="CHEBI:15378"/>
        <dbReference type="ChEBI" id="CHEBI:16144"/>
        <dbReference type="ChEBI" id="CHEBI:43474"/>
        <dbReference type="ChEBI" id="CHEBI:78533"/>
        <dbReference type="ChEBI" id="CHEBI:78573"/>
        <dbReference type="EC" id="2.9.1.1"/>
    </reaction>
</comment>
<dbReference type="SUPFAM" id="SSF53383">
    <property type="entry name" value="PLP-dependent transferases"/>
    <property type="match status" value="1"/>
</dbReference>
<reference evidence="11 12" key="1">
    <citation type="journal article" date="2011" name="J. Bacteriol.">
        <title>Genome sequence of the mercury-methylating and pleomorphic Desulfovibrio africanus Strain Walvis Bay.</title>
        <authorList>
            <person name="Brown S.D."/>
            <person name="Wall J.D."/>
            <person name="Kucken A.M."/>
            <person name="Gilmour C.C."/>
            <person name="Podar M."/>
            <person name="Brandt C.C."/>
            <person name="Teshima H."/>
            <person name="Detter J.C."/>
            <person name="Han C.S."/>
            <person name="Land M.L."/>
            <person name="Lucas S."/>
            <person name="Han J."/>
            <person name="Pennacchio L."/>
            <person name="Nolan M."/>
            <person name="Pitluck S."/>
            <person name="Woyke T."/>
            <person name="Goodwin L."/>
            <person name="Palumbo A.V."/>
            <person name="Elias D.A."/>
        </authorList>
    </citation>
    <scope>NUCLEOTIDE SEQUENCE [LARGE SCALE GENOMIC DNA]</scope>
    <source>
        <strain evidence="11 12">Walvis Bay</strain>
    </source>
</reference>
<dbReference type="InterPro" id="IPR015424">
    <property type="entry name" value="PyrdxlP-dep_Trfase"/>
</dbReference>
<dbReference type="STRING" id="690850.Desaf_0074"/>
<dbReference type="AlphaFoldDB" id="F3YTQ6"/>
<keyword evidence="3 8" id="KW-0808">Transferase</keyword>
<dbReference type="Pfam" id="PF03841">
    <property type="entry name" value="SelA"/>
    <property type="match status" value="1"/>
</dbReference>
<accession>F3YTQ6</accession>
<dbReference type="Gene3D" id="3.40.640.10">
    <property type="entry name" value="Type I PLP-dependent aspartate aminotransferase-like (Major domain)"/>
    <property type="match status" value="1"/>
</dbReference>
<feature type="modified residue" description="N6-(pyridoxal phosphate)lysine" evidence="8 9">
    <location>
        <position position="294"/>
    </location>
</feature>
<comment type="cofactor">
    <cofactor evidence="1 8 9">
        <name>pyridoxal 5'-phosphate</name>
        <dbReference type="ChEBI" id="CHEBI:597326"/>
    </cofactor>
</comment>
<dbReference type="InterPro" id="IPR018319">
    <property type="entry name" value="SelA-like"/>
</dbReference>
<dbReference type="InterPro" id="IPR004534">
    <property type="entry name" value="SelA_trans"/>
</dbReference>